<proteinExistence type="predicted"/>
<evidence type="ECO:0000256" key="1">
    <source>
        <dbReference type="ARBA" id="ARBA00022842"/>
    </source>
</evidence>
<dbReference type="InterPro" id="IPR000941">
    <property type="entry name" value="Enolase"/>
</dbReference>
<dbReference type="GO" id="GO:0006096">
    <property type="term" value="P:glycolytic process"/>
    <property type="evidence" value="ECO:0007669"/>
    <property type="project" value="InterPro"/>
</dbReference>
<dbReference type="SUPFAM" id="SSF54826">
    <property type="entry name" value="Enolase N-terminal domain-like"/>
    <property type="match status" value="1"/>
</dbReference>
<dbReference type="GO" id="GO:0004634">
    <property type="term" value="F:phosphopyruvate hydratase activity"/>
    <property type="evidence" value="ECO:0007669"/>
    <property type="project" value="InterPro"/>
</dbReference>
<dbReference type="AlphaFoldDB" id="X1BL51"/>
<dbReference type="EMBL" id="BART01022387">
    <property type="protein sequence ID" value="GAG95745.1"/>
    <property type="molecule type" value="Genomic_DNA"/>
</dbReference>
<accession>X1BL51</accession>
<dbReference type="GO" id="GO:0000015">
    <property type="term" value="C:phosphopyruvate hydratase complex"/>
    <property type="evidence" value="ECO:0007669"/>
    <property type="project" value="InterPro"/>
</dbReference>
<gene>
    <name evidence="3" type="ORF">S01H4_40990</name>
</gene>
<dbReference type="Gene3D" id="3.30.390.10">
    <property type="entry name" value="Enolase-like, N-terminal domain"/>
    <property type="match status" value="1"/>
</dbReference>
<keyword evidence="1" id="KW-0460">Magnesium</keyword>
<dbReference type="Pfam" id="PF03952">
    <property type="entry name" value="Enolase_N"/>
    <property type="match status" value="1"/>
</dbReference>
<organism evidence="3">
    <name type="scientific">marine sediment metagenome</name>
    <dbReference type="NCBI Taxonomy" id="412755"/>
    <lineage>
        <taxon>unclassified sequences</taxon>
        <taxon>metagenomes</taxon>
        <taxon>ecological metagenomes</taxon>
    </lineage>
</organism>
<name>X1BL51_9ZZZZ</name>
<dbReference type="SMART" id="SM01193">
    <property type="entry name" value="Enolase_N"/>
    <property type="match status" value="1"/>
</dbReference>
<evidence type="ECO:0000259" key="2">
    <source>
        <dbReference type="SMART" id="SM01193"/>
    </source>
</evidence>
<comment type="caution">
    <text evidence="3">The sequence shown here is derived from an EMBL/GenBank/DDBJ whole genome shotgun (WGS) entry which is preliminary data.</text>
</comment>
<dbReference type="PANTHER" id="PTHR11902">
    <property type="entry name" value="ENOLASE"/>
    <property type="match status" value="1"/>
</dbReference>
<feature type="domain" description="Enolase N-terminal" evidence="2">
    <location>
        <begin position="1"/>
        <end position="108"/>
    </location>
</feature>
<protein>
    <recommendedName>
        <fullName evidence="2">Enolase N-terminal domain-containing protein</fullName>
    </recommendedName>
</protein>
<dbReference type="InterPro" id="IPR029017">
    <property type="entry name" value="Enolase-like_N"/>
</dbReference>
<evidence type="ECO:0000313" key="3">
    <source>
        <dbReference type="EMBL" id="GAG95745.1"/>
    </source>
</evidence>
<feature type="non-terminal residue" evidence="3">
    <location>
        <position position="1"/>
    </location>
</feature>
<dbReference type="GO" id="GO:0000287">
    <property type="term" value="F:magnesium ion binding"/>
    <property type="evidence" value="ECO:0007669"/>
    <property type="project" value="InterPro"/>
</dbReference>
<dbReference type="InterPro" id="IPR020811">
    <property type="entry name" value="Enolase_N"/>
</dbReference>
<dbReference type="PANTHER" id="PTHR11902:SF1">
    <property type="entry name" value="ENOLASE"/>
    <property type="match status" value="1"/>
</dbReference>
<sequence length="112" mass="12119">DVKAREIIDCRGFPTVEVDIWINGEMCGRADVPAGRSTGKREAVEVRDGGKRWGGQGVITAVANVMEVIRPALIGWDPREQRAIDALLCELDGTKKKSKLGSKIGRKPGPPP</sequence>
<reference evidence="3" key="1">
    <citation type="journal article" date="2014" name="Front. Microbiol.">
        <title>High frequency of phylogenetically diverse reductive dehalogenase-homologous genes in deep subseafloor sedimentary metagenomes.</title>
        <authorList>
            <person name="Kawai M."/>
            <person name="Futagami T."/>
            <person name="Toyoda A."/>
            <person name="Takaki Y."/>
            <person name="Nishi S."/>
            <person name="Hori S."/>
            <person name="Arai W."/>
            <person name="Tsubouchi T."/>
            <person name="Morono Y."/>
            <person name="Uchiyama I."/>
            <person name="Ito T."/>
            <person name="Fujiyama A."/>
            <person name="Inagaki F."/>
            <person name="Takami H."/>
        </authorList>
    </citation>
    <scope>NUCLEOTIDE SEQUENCE</scope>
    <source>
        <strain evidence="3">Expedition CK06-06</strain>
    </source>
</reference>